<name>A0ABD2NTT0_9CUCU</name>
<dbReference type="Proteomes" id="UP001516400">
    <property type="component" value="Unassembled WGS sequence"/>
</dbReference>
<accession>A0ABD2NTT0</accession>
<comment type="caution">
    <text evidence="1">The sequence shown here is derived from an EMBL/GenBank/DDBJ whole genome shotgun (WGS) entry which is preliminary data.</text>
</comment>
<protein>
    <submittedName>
        <fullName evidence="1">Uncharacterized protein</fullName>
    </submittedName>
</protein>
<sequence length="73" mass="8468">MLTLNTKHPTSNRLNHKIADGGKEKTKYYLELETEVPEQVNEEQNDKSAVEDDSREDRGSFLFSCNGYTIVWF</sequence>
<proteinExistence type="predicted"/>
<dbReference type="EMBL" id="JABFTP020000144">
    <property type="protein sequence ID" value="KAL3281934.1"/>
    <property type="molecule type" value="Genomic_DNA"/>
</dbReference>
<gene>
    <name evidence="1" type="ORF">HHI36_005137</name>
</gene>
<keyword evidence="2" id="KW-1185">Reference proteome</keyword>
<evidence type="ECO:0000313" key="2">
    <source>
        <dbReference type="Proteomes" id="UP001516400"/>
    </source>
</evidence>
<reference evidence="1 2" key="1">
    <citation type="journal article" date="2021" name="BMC Biol.">
        <title>Horizontally acquired antibacterial genes associated with adaptive radiation of ladybird beetles.</title>
        <authorList>
            <person name="Li H.S."/>
            <person name="Tang X.F."/>
            <person name="Huang Y.H."/>
            <person name="Xu Z.Y."/>
            <person name="Chen M.L."/>
            <person name="Du X.Y."/>
            <person name="Qiu B.Y."/>
            <person name="Chen P.T."/>
            <person name="Zhang W."/>
            <person name="Slipinski A."/>
            <person name="Escalona H.E."/>
            <person name="Waterhouse R.M."/>
            <person name="Zwick A."/>
            <person name="Pang H."/>
        </authorList>
    </citation>
    <scope>NUCLEOTIDE SEQUENCE [LARGE SCALE GENOMIC DNA]</scope>
    <source>
        <strain evidence="1">SYSU2018</strain>
    </source>
</reference>
<dbReference type="AlphaFoldDB" id="A0ABD2NTT0"/>
<evidence type="ECO:0000313" key="1">
    <source>
        <dbReference type="EMBL" id="KAL3281934.1"/>
    </source>
</evidence>
<feature type="non-terminal residue" evidence="1">
    <location>
        <position position="73"/>
    </location>
</feature>
<organism evidence="1 2">
    <name type="scientific">Cryptolaemus montrouzieri</name>
    <dbReference type="NCBI Taxonomy" id="559131"/>
    <lineage>
        <taxon>Eukaryota</taxon>
        <taxon>Metazoa</taxon>
        <taxon>Ecdysozoa</taxon>
        <taxon>Arthropoda</taxon>
        <taxon>Hexapoda</taxon>
        <taxon>Insecta</taxon>
        <taxon>Pterygota</taxon>
        <taxon>Neoptera</taxon>
        <taxon>Endopterygota</taxon>
        <taxon>Coleoptera</taxon>
        <taxon>Polyphaga</taxon>
        <taxon>Cucujiformia</taxon>
        <taxon>Coccinelloidea</taxon>
        <taxon>Coccinellidae</taxon>
        <taxon>Scymninae</taxon>
        <taxon>Scymnini</taxon>
        <taxon>Cryptolaemus</taxon>
    </lineage>
</organism>